<dbReference type="Proteomes" id="UP000282454">
    <property type="component" value="Unassembled WGS sequence"/>
</dbReference>
<reference evidence="1 2" key="1">
    <citation type="submission" date="2018-10" db="EMBL/GenBank/DDBJ databases">
        <title>Genomic Encyclopedia of Archaeal and Bacterial Type Strains, Phase II (KMG-II): from individual species to whole genera.</title>
        <authorList>
            <person name="Goeker M."/>
        </authorList>
    </citation>
    <scope>NUCLEOTIDE SEQUENCE [LARGE SCALE GENOMIC DNA]</scope>
    <source>
        <strain evidence="1 2">DSM 45657</strain>
    </source>
</reference>
<evidence type="ECO:0000313" key="1">
    <source>
        <dbReference type="EMBL" id="RLK61945.1"/>
    </source>
</evidence>
<dbReference type="SUPFAM" id="SSF55729">
    <property type="entry name" value="Acyl-CoA N-acyltransferases (Nat)"/>
    <property type="match status" value="1"/>
</dbReference>
<dbReference type="InterPro" id="IPR016181">
    <property type="entry name" value="Acyl_CoA_acyltransferase"/>
</dbReference>
<evidence type="ECO:0008006" key="3">
    <source>
        <dbReference type="Google" id="ProtNLM"/>
    </source>
</evidence>
<organism evidence="1 2">
    <name type="scientific">Actinokineospora cianjurensis</name>
    <dbReference type="NCBI Taxonomy" id="585224"/>
    <lineage>
        <taxon>Bacteria</taxon>
        <taxon>Bacillati</taxon>
        <taxon>Actinomycetota</taxon>
        <taxon>Actinomycetes</taxon>
        <taxon>Pseudonocardiales</taxon>
        <taxon>Pseudonocardiaceae</taxon>
        <taxon>Actinokineospora</taxon>
    </lineage>
</organism>
<sequence length="162" mass="17616">MSTLAPVRLRIVPVSFREATAFIAAHHRHYRPPRGMKFAIGIEHAGHLVGVATAGRPVARLLDDDSTVEVTRTCTLGHHGANSKLYGACWRAARAMGYDRMVTYTQHGETGASLRAAGLVAVTDLRPRSGWSTPGRPRQDRGVDRIARVRWEIRAGDAAAAV</sequence>
<dbReference type="EMBL" id="RCDD01000001">
    <property type="protein sequence ID" value="RLK61945.1"/>
    <property type="molecule type" value="Genomic_DNA"/>
</dbReference>
<gene>
    <name evidence="1" type="ORF">CLV68_2490</name>
</gene>
<dbReference type="InterPro" id="IPR053780">
    <property type="entry name" value="Gp66-like"/>
</dbReference>
<proteinExistence type="predicted"/>
<dbReference type="RefSeq" id="WP_121390506.1">
    <property type="nucleotide sequence ID" value="NZ_RCDD01000001.1"/>
</dbReference>
<dbReference type="NCBIfam" id="NF045478">
    <property type="entry name" value="XF1762_fam"/>
    <property type="match status" value="1"/>
</dbReference>
<accession>A0A421BC42</accession>
<dbReference type="AlphaFoldDB" id="A0A421BC42"/>
<keyword evidence="2" id="KW-1185">Reference proteome</keyword>
<dbReference type="OrthoDB" id="1653618at2"/>
<protein>
    <recommendedName>
        <fullName evidence="3">Acetyltransferase (GNAT) family protein</fullName>
    </recommendedName>
</protein>
<comment type="caution">
    <text evidence="1">The sequence shown here is derived from an EMBL/GenBank/DDBJ whole genome shotgun (WGS) entry which is preliminary data.</text>
</comment>
<evidence type="ECO:0000313" key="2">
    <source>
        <dbReference type="Proteomes" id="UP000282454"/>
    </source>
</evidence>
<name>A0A421BC42_9PSEU</name>